<dbReference type="PROSITE" id="PS50088">
    <property type="entry name" value="ANK_REPEAT"/>
    <property type="match status" value="2"/>
</dbReference>
<organism evidence="5">
    <name type="scientific">Guillardia theta</name>
    <name type="common">Cryptophyte</name>
    <name type="synonym">Cryptomonas phi</name>
    <dbReference type="NCBI Taxonomy" id="55529"/>
    <lineage>
        <taxon>Eukaryota</taxon>
        <taxon>Cryptophyceae</taxon>
        <taxon>Pyrenomonadales</taxon>
        <taxon>Geminigeraceae</taxon>
        <taxon>Guillardia</taxon>
    </lineage>
</organism>
<proteinExistence type="predicted"/>
<evidence type="ECO:0000313" key="5">
    <source>
        <dbReference type="EMBL" id="CAE2292355.1"/>
    </source>
</evidence>
<dbReference type="Pfam" id="PF12796">
    <property type="entry name" value="Ank_2"/>
    <property type="match status" value="2"/>
</dbReference>
<evidence type="ECO:0000256" key="2">
    <source>
        <dbReference type="ARBA" id="ARBA00023043"/>
    </source>
</evidence>
<dbReference type="PROSITE" id="PS50297">
    <property type="entry name" value="ANK_REP_REGION"/>
    <property type="match status" value="1"/>
</dbReference>
<dbReference type="SMART" id="SM00248">
    <property type="entry name" value="ANK"/>
    <property type="match status" value="4"/>
</dbReference>
<feature type="repeat" description="ANK" evidence="3">
    <location>
        <begin position="60"/>
        <end position="97"/>
    </location>
</feature>
<keyword evidence="2 3" id="KW-0040">ANK repeat</keyword>
<accession>A0A7S4KEF2</accession>
<reference evidence="5" key="1">
    <citation type="submission" date="2021-01" db="EMBL/GenBank/DDBJ databases">
        <authorList>
            <person name="Corre E."/>
            <person name="Pelletier E."/>
            <person name="Niang G."/>
            <person name="Scheremetjew M."/>
            <person name="Finn R."/>
            <person name="Kale V."/>
            <person name="Holt S."/>
            <person name="Cochrane G."/>
            <person name="Meng A."/>
            <person name="Brown T."/>
            <person name="Cohen L."/>
        </authorList>
    </citation>
    <scope>NUCLEOTIDE SEQUENCE</scope>
    <source>
        <strain evidence="5">CCMP 2712</strain>
    </source>
</reference>
<evidence type="ECO:0000256" key="1">
    <source>
        <dbReference type="ARBA" id="ARBA00022737"/>
    </source>
</evidence>
<dbReference type="AlphaFoldDB" id="A0A7S4KEF2"/>
<sequence length="204" mass="22433">MLAISKKPLGRQQTTATMTVPDDKTIPHMPPLHTACHRGSMAEVKKWVEMGEDVNEQTKSGLTPLMCACKTIGPKPDDDQIVNFLIEQRANVDLQDEMGDTALHVAAATRDPSIPLLPTGYHRLLQALMAGKANVNIYNKLGQTALHRASLRGKKECITMLLEANADLEMMDRSGRKAIDVAFDEESRSMLAPPAENNEGEEDE</sequence>
<dbReference type="InterPro" id="IPR002110">
    <property type="entry name" value="Ankyrin_rpt"/>
</dbReference>
<evidence type="ECO:0000256" key="4">
    <source>
        <dbReference type="SAM" id="MobiDB-lite"/>
    </source>
</evidence>
<dbReference type="EMBL" id="HBKN01015044">
    <property type="protein sequence ID" value="CAE2292355.1"/>
    <property type="molecule type" value="Transcribed_RNA"/>
</dbReference>
<feature type="region of interest" description="Disordered" evidence="4">
    <location>
        <begin position="1"/>
        <end position="25"/>
    </location>
</feature>
<name>A0A7S4KEF2_GUITH</name>
<gene>
    <name evidence="5" type="ORF">GTHE00462_LOCUS11718</name>
</gene>
<protein>
    <submittedName>
        <fullName evidence="5">Uncharacterized protein</fullName>
    </submittedName>
</protein>
<feature type="repeat" description="ANK" evidence="3">
    <location>
        <begin position="141"/>
        <end position="173"/>
    </location>
</feature>
<dbReference type="PANTHER" id="PTHR24171">
    <property type="entry name" value="ANKYRIN REPEAT DOMAIN-CONTAINING PROTEIN 39-RELATED"/>
    <property type="match status" value="1"/>
</dbReference>
<evidence type="ECO:0000256" key="3">
    <source>
        <dbReference type="PROSITE-ProRule" id="PRU00023"/>
    </source>
</evidence>
<feature type="region of interest" description="Disordered" evidence="4">
    <location>
        <begin position="184"/>
        <end position="204"/>
    </location>
</feature>
<dbReference type="SUPFAM" id="SSF48403">
    <property type="entry name" value="Ankyrin repeat"/>
    <property type="match status" value="1"/>
</dbReference>
<keyword evidence="1" id="KW-0677">Repeat</keyword>
<dbReference type="InterPro" id="IPR036770">
    <property type="entry name" value="Ankyrin_rpt-contain_sf"/>
</dbReference>
<dbReference type="Gene3D" id="1.25.40.20">
    <property type="entry name" value="Ankyrin repeat-containing domain"/>
    <property type="match status" value="2"/>
</dbReference>